<keyword evidence="5" id="KW-0732">Signal</keyword>
<feature type="domain" description="Peptidase S8/S53" evidence="11">
    <location>
        <begin position="197"/>
        <end position="630"/>
    </location>
</feature>
<dbReference type="SUPFAM" id="SSF52025">
    <property type="entry name" value="PA domain"/>
    <property type="match status" value="1"/>
</dbReference>
<evidence type="ECO:0000256" key="10">
    <source>
        <dbReference type="RuleBase" id="RU003355"/>
    </source>
</evidence>
<evidence type="ECO:0000256" key="1">
    <source>
        <dbReference type="ARBA" id="ARBA00011073"/>
    </source>
</evidence>
<dbReference type="PANTHER" id="PTHR43806:SF11">
    <property type="entry name" value="CEREVISIN-RELATED"/>
    <property type="match status" value="1"/>
</dbReference>
<feature type="active site" description="Charge relay system" evidence="8 9">
    <location>
        <position position="279"/>
    </location>
</feature>
<dbReference type="PROSITE" id="PS00136">
    <property type="entry name" value="SUBTILASE_ASP"/>
    <property type="match status" value="1"/>
</dbReference>
<dbReference type="InterPro" id="IPR036852">
    <property type="entry name" value="Peptidase_S8/S53_dom_sf"/>
</dbReference>
<evidence type="ECO:0000259" key="11">
    <source>
        <dbReference type="Pfam" id="PF00082"/>
    </source>
</evidence>
<evidence type="ECO:0000256" key="6">
    <source>
        <dbReference type="ARBA" id="ARBA00022801"/>
    </source>
</evidence>
<evidence type="ECO:0000256" key="8">
    <source>
        <dbReference type="PIRSR" id="PIRSR615500-1"/>
    </source>
</evidence>
<feature type="active site" description="Charge relay system" evidence="8 9">
    <location>
        <position position="594"/>
    </location>
</feature>
<keyword evidence="7 9" id="KW-0720">Serine protease</keyword>
<organism evidence="13">
    <name type="scientific">uncultured Mycobacteriales bacterium</name>
    <dbReference type="NCBI Taxonomy" id="581187"/>
    <lineage>
        <taxon>Bacteria</taxon>
        <taxon>Bacillati</taxon>
        <taxon>Actinomycetota</taxon>
        <taxon>Actinomycetes</taxon>
        <taxon>Mycobacteriales</taxon>
        <taxon>environmental samples</taxon>
    </lineage>
</organism>
<dbReference type="Pfam" id="PF02225">
    <property type="entry name" value="PA"/>
    <property type="match status" value="1"/>
</dbReference>
<dbReference type="PRINTS" id="PR00723">
    <property type="entry name" value="SUBTILISIN"/>
</dbReference>
<evidence type="ECO:0000256" key="2">
    <source>
        <dbReference type="ARBA" id="ARBA00022512"/>
    </source>
</evidence>
<sequence>MPSRTPKARLLGLAAGVVVLPGLVLVTAGGASAAPGSPTGARPVPVPADYKAAGLDKAGSLAPALKGAKGTVTVSVALSTKPVAATVTEDSLRTGALPTKATQQSRTSAVKTQQNQVIGKARQLGAKALGRASKAANVVALSIPATQLPALSRIPGVVSVKPVGKYETQADPGGSGSLAQAAEYLQATGAYAQGYDGTGISVAVLDSGIDFTHEYLGGPGTVAAYEACYAGRDAAVAGECAALFGPTAPKVKGGFDFVGETWPNTPEAPDPNPIDFEGHGTHVADIIGGRSADGTHKGIAPGVDLYAVKVCSAVSSSCSGIALIQAVDYVLDPNGDGDISDALDIMNLSLGSAFGQEQDDLTVAVDNAVRAGVVAVTSAGNNADRPFIVGSPSTAARAISVAQTALPDDKLYTIATDKGLTIRNSKLQSWSPAPTSVITAPIAQPGGTLEGCNPADFANFPAGAHALVKRGACNASQKAQNAQAAGAVSVIIWNNVPGDPPDFSFGGGPEVTIPTLTISFANGTAASAAVAAGPVTGTIDPAATTSLTNTVVGTSSRGLAISGLRVKPDIGAPGAWLSAEVGTGNGQTNFGGTSGAAPVVSGAAALLLDKFPRLSPALVKSRLLNAASTGNRTPDAEANLYASPISRVGAGEVRIAPALNNTGVLINRQPGAGNIGLGLPHLTRTTTYRQTVTIRNTGTSAKTYLLSPEFRDPADRATGAVTVRAPASVRVGARDRRDVTITFTINPAKLPQWPFTRSAGFTGGGAELNAPEFDGYLKAISTDETLHLGWTVLPHRSADVTADRTVRPGQQITLTNRSRVLDGSVDVFGLTGTSPRLPKATPGSPGSPGSNAAVIDLAAAGVRDDVATDLVQFAVVGQQRQTTPLYPAGYEIDVDTDRDGTVDYAVFQQEAIGTGSSGESLVYVLNVATGESSAFFYTIADFDSSTQVLSAPLSALGLSRGETFDFSVLAFDNYFSGRVTDVIEGQTWTVGSAKYALSGNADSLVVPANGRIRVTVTQNAGVTSTQTGMLFLYGDAARTDAQAVTVRG</sequence>
<proteinExistence type="inferred from homology"/>
<dbReference type="PANTHER" id="PTHR43806">
    <property type="entry name" value="PEPTIDASE S8"/>
    <property type="match status" value="1"/>
</dbReference>
<evidence type="ECO:0000256" key="5">
    <source>
        <dbReference type="ARBA" id="ARBA00022729"/>
    </source>
</evidence>
<protein>
    <submittedName>
        <fullName evidence="13">Uncharacterized protein</fullName>
    </submittedName>
</protein>
<keyword evidence="6 9" id="KW-0378">Hydrolase</keyword>
<keyword evidence="2" id="KW-0134">Cell wall</keyword>
<evidence type="ECO:0000259" key="12">
    <source>
        <dbReference type="Pfam" id="PF02225"/>
    </source>
</evidence>
<dbReference type="InterPro" id="IPR023828">
    <property type="entry name" value="Peptidase_S8_Ser-AS"/>
</dbReference>
<evidence type="ECO:0000313" key="13">
    <source>
        <dbReference type="EMBL" id="CAA9269245.1"/>
    </source>
</evidence>
<dbReference type="InterPro" id="IPR003137">
    <property type="entry name" value="PA_domain"/>
</dbReference>
<accession>A0A6J4J7Y3</accession>
<feature type="active site" description="Charge relay system" evidence="8 9">
    <location>
        <position position="206"/>
    </location>
</feature>
<dbReference type="Pfam" id="PF00082">
    <property type="entry name" value="Peptidase_S8"/>
    <property type="match status" value="1"/>
</dbReference>
<dbReference type="InterPro" id="IPR015500">
    <property type="entry name" value="Peptidase_S8_subtilisin-rel"/>
</dbReference>
<dbReference type="InterPro" id="IPR023827">
    <property type="entry name" value="Peptidase_S8_Asp-AS"/>
</dbReference>
<dbReference type="PROSITE" id="PS00138">
    <property type="entry name" value="SUBTILASE_SER"/>
    <property type="match status" value="1"/>
</dbReference>
<evidence type="ECO:0000256" key="9">
    <source>
        <dbReference type="PROSITE-ProRule" id="PRU01240"/>
    </source>
</evidence>
<reference evidence="13" key="1">
    <citation type="submission" date="2020-02" db="EMBL/GenBank/DDBJ databases">
        <authorList>
            <person name="Meier V. D."/>
        </authorList>
    </citation>
    <scope>NUCLEOTIDE SEQUENCE</scope>
    <source>
        <strain evidence="13">AVDCRST_MAG41</strain>
    </source>
</reference>
<dbReference type="InterPro" id="IPR046450">
    <property type="entry name" value="PA_dom_sf"/>
</dbReference>
<keyword evidence="3" id="KW-0964">Secreted</keyword>
<dbReference type="EMBL" id="CADCTP010000257">
    <property type="protein sequence ID" value="CAA9269245.1"/>
    <property type="molecule type" value="Genomic_DNA"/>
</dbReference>
<dbReference type="SUPFAM" id="SSF52743">
    <property type="entry name" value="Subtilisin-like"/>
    <property type="match status" value="1"/>
</dbReference>
<dbReference type="InterPro" id="IPR000209">
    <property type="entry name" value="Peptidase_S8/S53_dom"/>
</dbReference>
<dbReference type="CDD" id="cd04818">
    <property type="entry name" value="PA_subtilisin_1"/>
    <property type="match status" value="1"/>
</dbReference>
<comment type="similarity">
    <text evidence="1 9 10">Belongs to the peptidase S8 family.</text>
</comment>
<dbReference type="GO" id="GO:0006508">
    <property type="term" value="P:proteolysis"/>
    <property type="evidence" value="ECO:0007669"/>
    <property type="project" value="UniProtKB-KW"/>
</dbReference>
<dbReference type="PROSITE" id="PS51892">
    <property type="entry name" value="SUBTILASE"/>
    <property type="match status" value="1"/>
</dbReference>
<name>A0A6J4J7Y3_9ACTN</name>
<keyword evidence="4 9" id="KW-0645">Protease</keyword>
<feature type="domain" description="PA" evidence="12">
    <location>
        <begin position="439"/>
        <end position="525"/>
    </location>
</feature>
<evidence type="ECO:0000256" key="7">
    <source>
        <dbReference type="ARBA" id="ARBA00022825"/>
    </source>
</evidence>
<dbReference type="AlphaFoldDB" id="A0A6J4J7Y3"/>
<evidence type="ECO:0000256" key="4">
    <source>
        <dbReference type="ARBA" id="ARBA00022670"/>
    </source>
</evidence>
<dbReference type="GO" id="GO:0004252">
    <property type="term" value="F:serine-type endopeptidase activity"/>
    <property type="evidence" value="ECO:0007669"/>
    <property type="project" value="UniProtKB-UniRule"/>
</dbReference>
<gene>
    <name evidence="13" type="ORF">AVDCRST_MAG41-2857</name>
</gene>
<evidence type="ECO:0000256" key="3">
    <source>
        <dbReference type="ARBA" id="ARBA00022525"/>
    </source>
</evidence>
<dbReference type="Gene3D" id="3.40.50.200">
    <property type="entry name" value="Peptidase S8/S53 domain"/>
    <property type="match status" value="1"/>
</dbReference>
<dbReference type="Gene3D" id="3.50.30.30">
    <property type="match status" value="1"/>
</dbReference>
<dbReference type="InterPro" id="IPR050131">
    <property type="entry name" value="Peptidase_S8_subtilisin-like"/>
</dbReference>